<evidence type="ECO:0000256" key="1">
    <source>
        <dbReference type="SAM" id="Phobius"/>
    </source>
</evidence>
<dbReference type="InterPro" id="IPR006860">
    <property type="entry name" value="FecR"/>
</dbReference>
<reference evidence="4 5" key="1">
    <citation type="submission" date="2020-08" db="EMBL/GenBank/DDBJ databases">
        <title>Sphingobacterium sp. DN00404 isolated from aquaculture water.</title>
        <authorList>
            <person name="Zhang M."/>
        </authorList>
    </citation>
    <scope>NUCLEOTIDE SEQUENCE [LARGE SCALE GENOMIC DNA]</scope>
    <source>
        <strain evidence="4 5">KCTC 32294</strain>
    </source>
</reference>
<evidence type="ECO:0000313" key="4">
    <source>
        <dbReference type="EMBL" id="MBD1426349.1"/>
    </source>
</evidence>
<protein>
    <submittedName>
        <fullName evidence="4">FecR domain-containing protein</fullName>
    </submittedName>
</protein>
<dbReference type="Pfam" id="PF16344">
    <property type="entry name" value="FecR_C"/>
    <property type="match status" value="1"/>
</dbReference>
<name>A0ABR7Y4V9_9SPHI</name>
<accession>A0ABR7Y4V9</accession>
<proteinExistence type="predicted"/>
<evidence type="ECO:0000313" key="5">
    <source>
        <dbReference type="Proteomes" id="UP000606494"/>
    </source>
</evidence>
<comment type="caution">
    <text evidence="4">The sequence shown here is derived from an EMBL/GenBank/DDBJ whole genome shotgun (WGS) entry which is preliminary data.</text>
</comment>
<keyword evidence="1" id="KW-0472">Membrane</keyword>
<dbReference type="Gene3D" id="3.55.50.30">
    <property type="match status" value="1"/>
</dbReference>
<gene>
    <name evidence="4" type="ORF">H8B17_12205</name>
</gene>
<sequence length="395" mass="45199">MHKIDHIVNLLKDYLTGDLDVQQANEVERLFTEHPSLRKIVRELDHENNLREALHAYTELYTNTFREREERVLKDVLSRIKDESRVSKPSFIWRRLTIYASVAAVTIAVLFVAIIRQKKTTVSPSPSVEEIINTFTPGGNKAALTLSSGQQINLSDTYSGIVIDSQIGYEDGTSVFEEGRIAEDEVLTLSTPRGGQYQVTLSDGTKVWLNAESKLRYPYRFSREVRNVELEGEAYFEVVHQRDAPFIVKTAKEKIEVLGTHFNVNSYQTDINSTVALLEGKVKVSSGEDHNTVLKPGQQSVVSRGKIEIRNVNVDECVAWKNGEFMFNNETLENVMKKVARWYDLDIELSSNLKDVEIWGSVSRYDNFNTVLKLIKMTDDRIRFEVTGRRVRFVK</sequence>
<feature type="domain" description="FecR protein" evidence="2">
    <location>
        <begin position="188"/>
        <end position="283"/>
    </location>
</feature>
<dbReference type="InterPro" id="IPR032508">
    <property type="entry name" value="FecR_C"/>
</dbReference>
<evidence type="ECO:0000259" key="3">
    <source>
        <dbReference type="Pfam" id="PF16344"/>
    </source>
</evidence>
<organism evidence="4 5">
    <name type="scientific">Sphingobacterium arenae</name>
    <dbReference type="NCBI Taxonomy" id="1280598"/>
    <lineage>
        <taxon>Bacteria</taxon>
        <taxon>Pseudomonadati</taxon>
        <taxon>Bacteroidota</taxon>
        <taxon>Sphingobacteriia</taxon>
        <taxon>Sphingobacteriales</taxon>
        <taxon>Sphingobacteriaceae</taxon>
        <taxon>Sphingobacterium</taxon>
    </lineage>
</organism>
<dbReference type="RefSeq" id="WP_190309427.1">
    <property type="nucleotide sequence ID" value="NZ_JACNYK010000002.1"/>
</dbReference>
<keyword evidence="5" id="KW-1185">Reference proteome</keyword>
<keyword evidence="1" id="KW-0812">Transmembrane</keyword>
<dbReference type="PANTHER" id="PTHR30273:SF2">
    <property type="entry name" value="PROTEIN FECR"/>
    <property type="match status" value="1"/>
</dbReference>
<dbReference type="PANTHER" id="PTHR30273">
    <property type="entry name" value="PERIPLASMIC SIGNAL SENSOR AND SIGMA FACTOR ACTIVATOR FECR-RELATED"/>
    <property type="match status" value="1"/>
</dbReference>
<dbReference type="InterPro" id="IPR012373">
    <property type="entry name" value="Ferrdict_sens_TM"/>
</dbReference>
<feature type="domain" description="Protein FecR C-terminal" evidence="3">
    <location>
        <begin position="324"/>
        <end position="391"/>
    </location>
</feature>
<evidence type="ECO:0000259" key="2">
    <source>
        <dbReference type="Pfam" id="PF04773"/>
    </source>
</evidence>
<dbReference type="EMBL" id="JACNYK010000002">
    <property type="protein sequence ID" value="MBD1426349.1"/>
    <property type="molecule type" value="Genomic_DNA"/>
</dbReference>
<dbReference type="Pfam" id="PF04773">
    <property type="entry name" value="FecR"/>
    <property type="match status" value="1"/>
</dbReference>
<dbReference type="Gene3D" id="2.60.120.1440">
    <property type="match status" value="1"/>
</dbReference>
<dbReference type="Proteomes" id="UP000606494">
    <property type="component" value="Unassembled WGS sequence"/>
</dbReference>
<feature type="transmembrane region" description="Helical" evidence="1">
    <location>
        <begin position="96"/>
        <end position="115"/>
    </location>
</feature>
<keyword evidence="1" id="KW-1133">Transmembrane helix</keyword>